<evidence type="ECO:0000313" key="2">
    <source>
        <dbReference type="Proteomes" id="UP001163687"/>
    </source>
</evidence>
<reference evidence="1" key="1">
    <citation type="submission" date="2022-03" db="EMBL/GenBank/DDBJ databases">
        <title>Complete genome sequence of Caldinitratiruptor microaerophilus.</title>
        <authorList>
            <person name="Mukaiyama R."/>
            <person name="Nishiyama T."/>
            <person name="Ueda K."/>
        </authorList>
    </citation>
    <scope>NUCLEOTIDE SEQUENCE</scope>
    <source>
        <strain evidence="1">JCM 16183</strain>
    </source>
</reference>
<evidence type="ECO:0000313" key="1">
    <source>
        <dbReference type="EMBL" id="BDG60361.1"/>
    </source>
</evidence>
<protein>
    <submittedName>
        <fullName evidence="1">Uncharacterized protein</fullName>
    </submittedName>
</protein>
<dbReference type="KEGG" id="cmic:caldi_14510"/>
<accession>A0AA35G5Y2</accession>
<dbReference type="Proteomes" id="UP001163687">
    <property type="component" value="Chromosome"/>
</dbReference>
<sequence length="107" mass="11287">MPLQLAVQVPMLVWLASATGRCSTCATPTCAVSRLSVCLYLGVGANHTNAIVDRIPACDLPAETISLRPASPPGARASSRRGASWCGVHHSTSPYCTELKRVLGARR</sequence>
<organism evidence="1 2">
    <name type="scientific">Caldinitratiruptor microaerophilus</name>
    <dbReference type="NCBI Taxonomy" id="671077"/>
    <lineage>
        <taxon>Bacteria</taxon>
        <taxon>Bacillati</taxon>
        <taxon>Bacillota</taxon>
        <taxon>Clostridia</taxon>
        <taxon>Eubacteriales</taxon>
        <taxon>Symbiobacteriaceae</taxon>
        <taxon>Caldinitratiruptor</taxon>
    </lineage>
</organism>
<dbReference type="AlphaFoldDB" id="A0AA35G5Y2"/>
<proteinExistence type="predicted"/>
<dbReference type="EMBL" id="AP025628">
    <property type="protein sequence ID" value="BDG60361.1"/>
    <property type="molecule type" value="Genomic_DNA"/>
</dbReference>
<gene>
    <name evidence="1" type="ORF">caldi_14510</name>
</gene>
<name>A0AA35G5Y2_9FIRM</name>
<keyword evidence="2" id="KW-1185">Reference proteome</keyword>